<dbReference type="Gene3D" id="1.10.10.10">
    <property type="entry name" value="Winged helix-like DNA-binding domain superfamily/Winged helix DNA-binding domain"/>
    <property type="match status" value="1"/>
</dbReference>
<dbReference type="InterPro" id="IPR011663">
    <property type="entry name" value="UTRA"/>
</dbReference>
<gene>
    <name evidence="5" type="ORF">JHE00_09410</name>
</gene>
<dbReference type="InterPro" id="IPR000524">
    <property type="entry name" value="Tscrpt_reg_HTH_GntR"/>
</dbReference>
<keyword evidence="1" id="KW-0805">Transcription regulation</keyword>
<dbReference type="PROSITE" id="PS50949">
    <property type="entry name" value="HTH_GNTR"/>
    <property type="match status" value="1"/>
</dbReference>
<evidence type="ECO:0000259" key="4">
    <source>
        <dbReference type="PROSITE" id="PS50949"/>
    </source>
</evidence>
<dbReference type="Gene3D" id="3.40.1410.10">
    <property type="entry name" value="Chorismate lyase-like"/>
    <property type="match status" value="1"/>
</dbReference>
<dbReference type="InterPro" id="IPR036388">
    <property type="entry name" value="WH-like_DNA-bd_sf"/>
</dbReference>
<dbReference type="Pfam" id="PF07702">
    <property type="entry name" value="UTRA"/>
    <property type="match status" value="1"/>
</dbReference>
<evidence type="ECO:0000256" key="1">
    <source>
        <dbReference type="ARBA" id="ARBA00023015"/>
    </source>
</evidence>
<protein>
    <submittedName>
        <fullName evidence="5">GntR family transcriptional regulator</fullName>
    </submittedName>
</protein>
<organism evidence="5 6">
    <name type="scientific">Prauserella cavernicola</name>
    <dbReference type="NCBI Taxonomy" id="2800127"/>
    <lineage>
        <taxon>Bacteria</taxon>
        <taxon>Bacillati</taxon>
        <taxon>Actinomycetota</taxon>
        <taxon>Actinomycetes</taxon>
        <taxon>Pseudonocardiales</taxon>
        <taxon>Pseudonocardiaceae</taxon>
        <taxon>Prauserella</taxon>
    </lineage>
</organism>
<dbReference type="CDD" id="cd07377">
    <property type="entry name" value="WHTH_GntR"/>
    <property type="match status" value="1"/>
</dbReference>
<dbReference type="GO" id="GO:0045892">
    <property type="term" value="P:negative regulation of DNA-templated transcription"/>
    <property type="evidence" value="ECO:0007669"/>
    <property type="project" value="TreeGrafter"/>
</dbReference>
<dbReference type="InterPro" id="IPR028978">
    <property type="entry name" value="Chorismate_lyase_/UTRA_dom_sf"/>
</dbReference>
<evidence type="ECO:0000313" key="6">
    <source>
        <dbReference type="Proteomes" id="UP000635245"/>
    </source>
</evidence>
<evidence type="ECO:0000313" key="5">
    <source>
        <dbReference type="EMBL" id="MBK1784543.1"/>
    </source>
</evidence>
<dbReference type="PANTHER" id="PTHR44846:SF17">
    <property type="entry name" value="GNTR-FAMILY TRANSCRIPTIONAL REGULATOR"/>
    <property type="match status" value="1"/>
</dbReference>
<keyword evidence="2" id="KW-0238">DNA-binding</keyword>
<dbReference type="GO" id="GO:0003677">
    <property type="term" value="F:DNA binding"/>
    <property type="evidence" value="ECO:0007669"/>
    <property type="project" value="UniProtKB-KW"/>
</dbReference>
<sequence>MAKQYERVADDLRQRIESREYSPGERIPTEARLTEQYKVSPPTIRQAVGVLEAEGLVERQHGRGTFVRKPRRKVRRTTDRYQWEKDRVRLGEDERRNSGTTEHDTGVDVQELEFFAKYSTVSASESLGQAFNVAPGTKLLHRSYRTRLRAEDAPLSLIDSYLVFDKASANPALLSDENEPWPGGTQHQLSTIGIEVDRVIEEVVARPPTVFEAEQLEIGAGTSVMALRKFSIDTNGDVVEVSDVILPGDRTVAVYTTHLKNWGD</sequence>
<dbReference type="Proteomes" id="UP000635245">
    <property type="component" value="Unassembled WGS sequence"/>
</dbReference>
<name>A0A934V5F1_9PSEU</name>
<dbReference type="InterPro" id="IPR050679">
    <property type="entry name" value="Bact_HTH_transcr_reg"/>
</dbReference>
<dbReference type="SMART" id="SM00345">
    <property type="entry name" value="HTH_GNTR"/>
    <property type="match status" value="1"/>
</dbReference>
<proteinExistence type="predicted"/>
<dbReference type="EMBL" id="JAENJH010000002">
    <property type="protein sequence ID" value="MBK1784543.1"/>
    <property type="molecule type" value="Genomic_DNA"/>
</dbReference>
<dbReference type="SUPFAM" id="SSF64288">
    <property type="entry name" value="Chorismate lyase-like"/>
    <property type="match status" value="1"/>
</dbReference>
<keyword evidence="3" id="KW-0804">Transcription</keyword>
<feature type="domain" description="HTH gntR-type" evidence="4">
    <location>
        <begin position="2"/>
        <end position="70"/>
    </location>
</feature>
<dbReference type="SMART" id="SM00866">
    <property type="entry name" value="UTRA"/>
    <property type="match status" value="1"/>
</dbReference>
<dbReference type="PRINTS" id="PR00035">
    <property type="entry name" value="HTHGNTR"/>
</dbReference>
<dbReference type="Pfam" id="PF00392">
    <property type="entry name" value="GntR"/>
    <property type="match status" value="1"/>
</dbReference>
<dbReference type="AlphaFoldDB" id="A0A934V5F1"/>
<dbReference type="InterPro" id="IPR036390">
    <property type="entry name" value="WH_DNA-bd_sf"/>
</dbReference>
<dbReference type="RefSeq" id="WP_200317028.1">
    <property type="nucleotide sequence ID" value="NZ_JAENJH010000002.1"/>
</dbReference>
<evidence type="ECO:0000256" key="2">
    <source>
        <dbReference type="ARBA" id="ARBA00023125"/>
    </source>
</evidence>
<keyword evidence="6" id="KW-1185">Reference proteome</keyword>
<dbReference type="GO" id="GO:0003700">
    <property type="term" value="F:DNA-binding transcription factor activity"/>
    <property type="evidence" value="ECO:0007669"/>
    <property type="project" value="InterPro"/>
</dbReference>
<reference evidence="5" key="1">
    <citation type="submission" date="2020-12" db="EMBL/GenBank/DDBJ databases">
        <title>Prauserella sp. ASG 168, a novel actinomycete isolated from cave rock.</title>
        <authorList>
            <person name="Suriyachadkun C."/>
        </authorList>
    </citation>
    <scope>NUCLEOTIDE SEQUENCE</scope>
    <source>
        <strain evidence="5">ASG 168</strain>
    </source>
</reference>
<evidence type="ECO:0000256" key="3">
    <source>
        <dbReference type="ARBA" id="ARBA00023163"/>
    </source>
</evidence>
<dbReference type="SUPFAM" id="SSF46785">
    <property type="entry name" value="Winged helix' DNA-binding domain"/>
    <property type="match status" value="1"/>
</dbReference>
<comment type="caution">
    <text evidence="5">The sequence shown here is derived from an EMBL/GenBank/DDBJ whole genome shotgun (WGS) entry which is preliminary data.</text>
</comment>
<accession>A0A934V5F1</accession>
<dbReference type="PANTHER" id="PTHR44846">
    <property type="entry name" value="MANNOSYL-D-GLYCERATE TRANSPORT/METABOLISM SYSTEM REPRESSOR MNGR-RELATED"/>
    <property type="match status" value="1"/>
</dbReference>